<dbReference type="RefSeq" id="WP_345230164.1">
    <property type="nucleotide sequence ID" value="NZ_BAABIQ010000003.1"/>
</dbReference>
<comment type="caution">
    <text evidence="2">The sequence shown here is derived from an EMBL/GenBank/DDBJ whole genome shotgun (WGS) entry which is preliminary data.</text>
</comment>
<accession>A0ABP9AI18</accession>
<organism evidence="2 3">
    <name type="scientific">Olivibacter ginsenosidimutans</name>
    <dbReference type="NCBI Taxonomy" id="1176537"/>
    <lineage>
        <taxon>Bacteria</taxon>
        <taxon>Pseudomonadati</taxon>
        <taxon>Bacteroidota</taxon>
        <taxon>Sphingobacteriia</taxon>
        <taxon>Sphingobacteriales</taxon>
        <taxon>Sphingobacteriaceae</taxon>
        <taxon>Olivibacter</taxon>
    </lineage>
</organism>
<dbReference type="Proteomes" id="UP001501411">
    <property type="component" value="Unassembled WGS sequence"/>
</dbReference>
<dbReference type="EMBL" id="BAABIQ010000003">
    <property type="protein sequence ID" value="GAA4781054.1"/>
    <property type="molecule type" value="Genomic_DNA"/>
</dbReference>
<keyword evidence="3" id="KW-1185">Reference proteome</keyword>
<feature type="compositionally biased region" description="Basic and acidic residues" evidence="1">
    <location>
        <begin position="1"/>
        <end position="23"/>
    </location>
</feature>
<protein>
    <submittedName>
        <fullName evidence="2">Uncharacterized protein</fullName>
    </submittedName>
</protein>
<gene>
    <name evidence="2" type="ORF">GCM10023231_05460</name>
</gene>
<evidence type="ECO:0000313" key="3">
    <source>
        <dbReference type="Proteomes" id="UP001501411"/>
    </source>
</evidence>
<feature type="compositionally biased region" description="Acidic residues" evidence="1">
    <location>
        <begin position="67"/>
        <end position="76"/>
    </location>
</feature>
<proteinExistence type="predicted"/>
<name>A0ABP9AI18_9SPHI</name>
<evidence type="ECO:0000313" key="2">
    <source>
        <dbReference type="EMBL" id="GAA4781054.1"/>
    </source>
</evidence>
<evidence type="ECO:0000256" key="1">
    <source>
        <dbReference type="SAM" id="MobiDB-lite"/>
    </source>
</evidence>
<sequence>MNKDKPNITKNEEIPNEQADRGNVENLKYNPEEDSFELDIDPASRDYPDEEREYQHEDPYDTAAPGGEDDNSDWDEANPYVGDEYDRDKSLETDAEGLGMHIDNGRITRLNKKDEKLAETPEDKRDDLDEEGYPKRDR</sequence>
<feature type="region of interest" description="Disordered" evidence="1">
    <location>
        <begin position="1"/>
        <end position="138"/>
    </location>
</feature>
<feature type="compositionally biased region" description="Basic and acidic residues" evidence="1">
    <location>
        <begin position="42"/>
        <end position="59"/>
    </location>
</feature>
<reference evidence="3" key="1">
    <citation type="journal article" date="2019" name="Int. J. Syst. Evol. Microbiol.">
        <title>The Global Catalogue of Microorganisms (GCM) 10K type strain sequencing project: providing services to taxonomists for standard genome sequencing and annotation.</title>
        <authorList>
            <consortium name="The Broad Institute Genomics Platform"/>
            <consortium name="The Broad Institute Genome Sequencing Center for Infectious Disease"/>
            <person name="Wu L."/>
            <person name="Ma J."/>
        </authorList>
    </citation>
    <scope>NUCLEOTIDE SEQUENCE [LARGE SCALE GENOMIC DNA]</scope>
    <source>
        <strain evidence="3">JCM 18200</strain>
    </source>
</reference>
<feature type="compositionally biased region" description="Basic and acidic residues" evidence="1">
    <location>
        <begin position="103"/>
        <end position="138"/>
    </location>
</feature>